<dbReference type="PANTHER" id="PTHR36842:SF1">
    <property type="entry name" value="PROTEIN TOLB"/>
    <property type="match status" value="1"/>
</dbReference>
<dbReference type="SUPFAM" id="SSF82171">
    <property type="entry name" value="DPP6 N-terminal domain-like"/>
    <property type="match status" value="1"/>
</dbReference>
<gene>
    <name evidence="4" type="ORF">JW984_04910</name>
</gene>
<evidence type="ECO:0000313" key="5">
    <source>
        <dbReference type="Proteomes" id="UP000809273"/>
    </source>
</evidence>
<keyword evidence="2" id="KW-0732">Signal</keyword>
<comment type="similarity">
    <text evidence="1">Belongs to the TolB family.</text>
</comment>
<proteinExistence type="inferred from homology"/>
<dbReference type="PROSITE" id="PS51724">
    <property type="entry name" value="SPOR"/>
    <property type="match status" value="1"/>
</dbReference>
<dbReference type="EMBL" id="JAFGIX010000024">
    <property type="protein sequence ID" value="MBN1572521.1"/>
    <property type="molecule type" value="Genomic_DNA"/>
</dbReference>
<feature type="signal peptide" evidence="2">
    <location>
        <begin position="1"/>
        <end position="19"/>
    </location>
</feature>
<evidence type="ECO:0000313" key="4">
    <source>
        <dbReference type="EMBL" id="MBN1572521.1"/>
    </source>
</evidence>
<reference evidence="4" key="2">
    <citation type="submission" date="2021-01" db="EMBL/GenBank/DDBJ databases">
        <authorList>
            <person name="Hahn C.R."/>
            <person name="Youssef N.H."/>
            <person name="Elshahed M."/>
        </authorList>
    </citation>
    <scope>NUCLEOTIDE SEQUENCE</scope>
    <source>
        <strain evidence="4">Zod_Metabat.24</strain>
    </source>
</reference>
<dbReference type="AlphaFoldDB" id="A0A9D8PKF6"/>
<dbReference type="InterPro" id="IPR036680">
    <property type="entry name" value="SPOR-like_sf"/>
</dbReference>
<dbReference type="InterPro" id="IPR007730">
    <property type="entry name" value="SPOR-like_dom"/>
</dbReference>
<dbReference type="PROSITE" id="PS51257">
    <property type="entry name" value="PROKAR_LIPOPROTEIN"/>
    <property type="match status" value="1"/>
</dbReference>
<evidence type="ECO:0000256" key="1">
    <source>
        <dbReference type="ARBA" id="ARBA00009820"/>
    </source>
</evidence>
<dbReference type="SUPFAM" id="SSF110997">
    <property type="entry name" value="Sporulation related repeat"/>
    <property type="match status" value="1"/>
</dbReference>
<accession>A0A9D8PKF6</accession>
<organism evidence="4 5">
    <name type="scientific">Candidatus Zymogenus saltonus</name>
    <dbReference type="NCBI Taxonomy" id="2844893"/>
    <lineage>
        <taxon>Bacteria</taxon>
        <taxon>Deltaproteobacteria</taxon>
        <taxon>Candidatus Zymogenia</taxon>
        <taxon>Candidatus Zymogeniales</taxon>
        <taxon>Candidatus Zymogenaceae</taxon>
        <taxon>Candidatus Zymogenus</taxon>
    </lineage>
</organism>
<dbReference type="GO" id="GO:0042834">
    <property type="term" value="F:peptidoglycan binding"/>
    <property type="evidence" value="ECO:0007669"/>
    <property type="project" value="InterPro"/>
</dbReference>
<name>A0A9D8PKF6_9DELT</name>
<evidence type="ECO:0000259" key="3">
    <source>
        <dbReference type="PROSITE" id="PS51724"/>
    </source>
</evidence>
<feature type="chain" id="PRO_5038603358" evidence="2">
    <location>
        <begin position="20"/>
        <end position="529"/>
    </location>
</feature>
<feature type="domain" description="SPOR" evidence="3">
    <location>
        <begin position="69"/>
        <end position="147"/>
    </location>
</feature>
<dbReference type="Gene3D" id="2.120.10.30">
    <property type="entry name" value="TolB, C-terminal domain"/>
    <property type="match status" value="1"/>
</dbReference>
<dbReference type="Gene3D" id="3.30.70.1070">
    <property type="entry name" value="Sporulation related repeat"/>
    <property type="match status" value="1"/>
</dbReference>
<comment type="caution">
    <text evidence="4">The sequence shown here is derived from an EMBL/GenBank/DDBJ whole genome shotgun (WGS) entry which is preliminary data.</text>
</comment>
<evidence type="ECO:0000256" key="2">
    <source>
        <dbReference type="SAM" id="SignalP"/>
    </source>
</evidence>
<dbReference type="InterPro" id="IPR011042">
    <property type="entry name" value="6-blade_b-propeller_TolB-like"/>
</dbReference>
<dbReference type="Pfam" id="PF07676">
    <property type="entry name" value="PD40"/>
    <property type="match status" value="1"/>
</dbReference>
<sequence length="529" mass="58244">MRRTIFTLCWLFAAAFVIASVIGCGEKVAEDEKEKHVTGKVPLDGKSPLREIPKEGELNYLTPKPEDRGDYTEFYTIQLGAFSSLENAHKLLSELKSDGYDVFLFESHIKSDSLYKVGLGTFEKKEDARTYLDNLVIPGFEGLWITQVRYGSAVDLDTEKGKGEAAEKSNVAEMVYVSDKAADGDGGAVRWGVWLKRGEEEPLLLADSEETIRRPIISPDGKRVAFIVVENEAGGGKISIADTYGSKNVSSIPAPVALNHHIWISAEVLAYVSTSPSKEIANKIVIYNIIKRKGDVLISSKDNLFENLILSPNGKYIAYDAHSYASGYDSSVLPKNVDSDEAVHVETINLETGSKRVIRAGYTTRLMGWYPDGNLMVAYHQEPGKGKSYSYSFASSDPDGKNIVMLEDIKTVKNVGAGVTSTDGRRIAFVTWEIEDDEGKSKRRTPTELWLLDVERGEAERLLKRDSILYGPSWSPGGDELVITGRIKNRLNVFVVGDLGTGDGGAGKKSPSVKRLFNLDDNSYDAAFH</sequence>
<dbReference type="Pfam" id="PF05036">
    <property type="entry name" value="SPOR"/>
    <property type="match status" value="1"/>
</dbReference>
<dbReference type="PANTHER" id="PTHR36842">
    <property type="entry name" value="PROTEIN TOLB HOMOLOG"/>
    <property type="match status" value="1"/>
</dbReference>
<dbReference type="Proteomes" id="UP000809273">
    <property type="component" value="Unassembled WGS sequence"/>
</dbReference>
<dbReference type="InterPro" id="IPR011659">
    <property type="entry name" value="WD40"/>
</dbReference>
<protein>
    <submittedName>
        <fullName evidence="4">SPOR domain-containing protein</fullName>
    </submittedName>
</protein>
<reference evidence="4" key="1">
    <citation type="journal article" date="2021" name="Environ. Microbiol.">
        <title>Genomic characterization of three novel Desulfobacterota classes expand the metabolic and phylogenetic diversity of the phylum.</title>
        <authorList>
            <person name="Murphy C.L."/>
            <person name="Biggerstaff J."/>
            <person name="Eichhorn A."/>
            <person name="Ewing E."/>
            <person name="Shahan R."/>
            <person name="Soriano D."/>
            <person name="Stewart S."/>
            <person name="VanMol K."/>
            <person name="Walker R."/>
            <person name="Walters P."/>
            <person name="Elshahed M.S."/>
            <person name="Youssef N.H."/>
        </authorList>
    </citation>
    <scope>NUCLEOTIDE SEQUENCE</scope>
    <source>
        <strain evidence="4">Zod_Metabat.24</strain>
    </source>
</reference>